<feature type="compositionally biased region" description="Polar residues" evidence="1">
    <location>
        <begin position="150"/>
        <end position="163"/>
    </location>
</feature>
<name>A0A914CQN2_9BILA</name>
<evidence type="ECO:0000256" key="1">
    <source>
        <dbReference type="SAM" id="MobiDB-lite"/>
    </source>
</evidence>
<dbReference type="WBParaSite" id="ACRNAN_scaffold12809.g25425.t1">
    <property type="protein sequence ID" value="ACRNAN_scaffold12809.g25425.t1"/>
    <property type="gene ID" value="ACRNAN_scaffold12809.g25425"/>
</dbReference>
<evidence type="ECO:0000313" key="3">
    <source>
        <dbReference type="WBParaSite" id="ACRNAN_scaffold12809.g25425.t1"/>
    </source>
</evidence>
<sequence>MHLSPTLVQIDMTMIGGNSPLYDSQYRPEYEQLNVNTQGPQVDGNIYRSYSVSPSSQPSHSIFSPNLPPIQYVVRKDPITGSVAEGFIATAYPYAQLSQLSPESNFSTASYFGQENPQLNESFDILSSPGSTLSGSVTSQLDDALMESMSPPSSQDQVKNSNLKNDHAEKKNNPRGRPRKPVDPKKGDNKKNTYMQNYHQKIVKNCEKNEELVNLYGQLVENLSAHILDNPKVRKLNQQIQEIKNWLKDDNNRRPNSKLLFPKRK</sequence>
<evidence type="ECO:0000313" key="2">
    <source>
        <dbReference type="Proteomes" id="UP000887540"/>
    </source>
</evidence>
<reference evidence="3" key="1">
    <citation type="submission" date="2022-11" db="UniProtKB">
        <authorList>
            <consortium name="WormBaseParasite"/>
        </authorList>
    </citation>
    <scope>IDENTIFICATION</scope>
</reference>
<organism evidence="2 3">
    <name type="scientific">Acrobeloides nanus</name>
    <dbReference type="NCBI Taxonomy" id="290746"/>
    <lineage>
        <taxon>Eukaryota</taxon>
        <taxon>Metazoa</taxon>
        <taxon>Ecdysozoa</taxon>
        <taxon>Nematoda</taxon>
        <taxon>Chromadorea</taxon>
        <taxon>Rhabditida</taxon>
        <taxon>Tylenchina</taxon>
        <taxon>Cephalobomorpha</taxon>
        <taxon>Cephaloboidea</taxon>
        <taxon>Cephalobidae</taxon>
        <taxon>Acrobeloides</taxon>
    </lineage>
</organism>
<keyword evidence="2" id="KW-1185">Reference proteome</keyword>
<feature type="compositionally biased region" description="Basic and acidic residues" evidence="1">
    <location>
        <begin position="180"/>
        <end position="191"/>
    </location>
</feature>
<dbReference type="AlphaFoldDB" id="A0A914CQN2"/>
<feature type="region of interest" description="Disordered" evidence="1">
    <location>
        <begin position="146"/>
        <end position="193"/>
    </location>
</feature>
<accession>A0A914CQN2</accession>
<dbReference type="Proteomes" id="UP000887540">
    <property type="component" value="Unplaced"/>
</dbReference>
<proteinExistence type="predicted"/>
<protein>
    <submittedName>
        <fullName evidence="3">Uncharacterized protein</fullName>
    </submittedName>
</protein>